<organism evidence="2 3">
    <name type="scientific">Trichonephila clavata</name>
    <name type="common">Joro spider</name>
    <name type="synonym">Nephila clavata</name>
    <dbReference type="NCBI Taxonomy" id="2740835"/>
    <lineage>
        <taxon>Eukaryota</taxon>
        <taxon>Metazoa</taxon>
        <taxon>Ecdysozoa</taxon>
        <taxon>Arthropoda</taxon>
        <taxon>Chelicerata</taxon>
        <taxon>Arachnida</taxon>
        <taxon>Araneae</taxon>
        <taxon>Araneomorphae</taxon>
        <taxon>Entelegynae</taxon>
        <taxon>Araneoidea</taxon>
        <taxon>Nephilidae</taxon>
        <taxon>Trichonephila</taxon>
    </lineage>
</organism>
<feature type="region of interest" description="Disordered" evidence="1">
    <location>
        <begin position="56"/>
        <end position="112"/>
    </location>
</feature>
<name>A0A8X6G0M1_TRICU</name>
<dbReference type="Proteomes" id="UP000887116">
    <property type="component" value="Unassembled WGS sequence"/>
</dbReference>
<accession>A0A8X6G0M1</accession>
<evidence type="ECO:0000313" key="2">
    <source>
        <dbReference type="EMBL" id="GFQ92978.1"/>
    </source>
</evidence>
<feature type="compositionally biased region" description="Acidic residues" evidence="1">
    <location>
        <begin position="102"/>
        <end position="112"/>
    </location>
</feature>
<gene>
    <name evidence="2" type="ORF">TNCT_197291</name>
</gene>
<feature type="compositionally biased region" description="Polar residues" evidence="1">
    <location>
        <begin position="63"/>
        <end position="78"/>
    </location>
</feature>
<comment type="caution">
    <text evidence="2">The sequence shown here is derived from an EMBL/GenBank/DDBJ whole genome shotgun (WGS) entry which is preliminary data.</text>
</comment>
<proteinExistence type="predicted"/>
<protein>
    <submittedName>
        <fullName evidence="2">Uncharacterized protein</fullName>
    </submittedName>
</protein>
<keyword evidence="3" id="KW-1185">Reference proteome</keyword>
<evidence type="ECO:0000256" key="1">
    <source>
        <dbReference type="SAM" id="MobiDB-lite"/>
    </source>
</evidence>
<dbReference type="EMBL" id="BMAO01004180">
    <property type="protein sequence ID" value="GFQ92978.1"/>
    <property type="molecule type" value="Genomic_DNA"/>
</dbReference>
<dbReference type="AlphaFoldDB" id="A0A8X6G0M1"/>
<evidence type="ECO:0000313" key="3">
    <source>
        <dbReference type="Proteomes" id="UP000887116"/>
    </source>
</evidence>
<sequence>MPLLKTDITRSKDCGQLYFNNNLSAFQTPTKTERPNCYDHIRSKTSSTPVVEEIKIDDPNPQDDLNSNEKIPQITLSSPKEPPDLSLVISEPVATSNSFSDLETEDEQPQVE</sequence>
<reference evidence="2" key="1">
    <citation type="submission" date="2020-07" db="EMBL/GenBank/DDBJ databases">
        <title>Multicomponent nature underlies the extraordinary mechanical properties of spider dragline silk.</title>
        <authorList>
            <person name="Kono N."/>
            <person name="Nakamura H."/>
            <person name="Mori M."/>
            <person name="Yoshida Y."/>
            <person name="Ohtoshi R."/>
            <person name="Malay A.D."/>
            <person name="Moran D.A.P."/>
            <person name="Tomita M."/>
            <person name="Numata K."/>
            <person name="Arakawa K."/>
        </authorList>
    </citation>
    <scope>NUCLEOTIDE SEQUENCE</scope>
</reference>